<accession>A0ACD5UFZ8</accession>
<protein>
    <submittedName>
        <fullName evidence="1">Uncharacterized protein</fullName>
    </submittedName>
</protein>
<reference evidence="1" key="1">
    <citation type="submission" date="2021-05" db="EMBL/GenBank/DDBJ databases">
        <authorList>
            <person name="Scholz U."/>
            <person name="Mascher M."/>
            <person name="Fiebig A."/>
        </authorList>
    </citation>
    <scope>NUCLEOTIDE SEQUENCE [LARGE SCALE GENOMIC DNA]</scope>
</reference>
<organism evidence="1 2">
    <name type="scientific">Avena sativa</name>
    <name type="common">Oat</name>
    <dbReference type="NCBI Taxonomy" id="4498"/>
    <lineage>
        <taxon>Eukaryota</taxon>
        <taxon>Viridiplantae</taxon>
        <taxon>Streptophyta</taxon>
        <taxon>Embryophyta</taxon>
        <taxon>Tracheophyta</taxon>
        <taxon>Spermatophyta</taxon>
        <taxon>Magnoliopsida</taxon>
        <taxon>Liliopsida</taxon>
        <taxon>Poales</taxon>
        <taxon>Poaceae</taxon>
        <taxon>BOP clade</taxon>
        <taxon>Pooideae</taxon>
        <taxon>Poodae</taxon>
        <taxon>Poeae</taxon>
        <taxon>Poeae Chloroplast Group 1 (Aveneae type)</taxon>
        <taxon>Aveninae</taxon>
        <taxon>Avena</taxon>
    </lineage>
</organism>
<sequence>MEAGAMPGAIPPSLFPSPVRPLPSPRTLTRTANTAPPPQIVLHQSSPPVDRKEQGGQETGDARVEVKTTSEIRVEQRDDSEIPISETARAKRPLCHASENSRARKAAKTNAKVSKTAGKKMSPIVSRSPVMNMFARKKAHSYARSPNLHARSPNSQTRSPNPSGTLKSPSLHDLSPAPSVAATNGSKRRPRKLTSIVLNDAEPIYIDGFLMQGRCKYCSIMLPASKVSGTSQLSRHMKVCEVKCSMDGVIQQIKTSDEIDPDWKFDQTAARIELVKLIVLHGLPFSFVEYAGFRKFCASLNPWFKSVNRYTIQKDCMDAYYQHRDIYESSFQNCNHRVSLTGDMWSSNQKFGYLCITCHWIDNEWIIRHRIIRFCLVETPHDAWNMFGVVLKSLSDWNIEDRIFSFTMDNAEVNTKMLSHLRKNLVDRGLIHHERILLHVRCACHVLNLAVQDGLKTMDPVVDNVRESVKYIRSSQARREQFSKMVTQLGIKCKQQPTPDVSSRWNSAFLMLESILPFRKVFETLEEQEPSYTFGPSAEEWKMVEDICRLLKGFCHATNVISGSNYPTSNLYFLEIWGIKQILDEQEESKNGTIRSMVNEMKKKFHKYFMESYLTNCIPVVLDPRFKMEHVEFRLKQYFGADAHKHIQQVKVAIKTLFTEYSAEIEDNVDFLSQELNGEEVVAH</sequence>
<reference evidence="1" key="2">
    <citation type="submission" date="2025-09" db="UniProtKB">
        <authorList>
            <consortium name="EnsemblPlants"/>
        </authorList>
    </citation>
    <scope>IDENTIFICATION</scope>
</reference>
<dbReference type="Proteomes" id="UP001732700">
    <property type="component" value="Chromosome 2A"/>
</dbReference>
<dbReference type="EnsemblPlants" id="AVESA.00010b.r2.2AG0245000.1">
    <property type="protein sequence ID" value="AVESA.00010b.r2.2AG0245000.1.CDS"/>
    <property type="gene ID" value="AVESA.00010b.r2.2AG0245000"/>
</dbReference>
<keyword evidence="2" id="KW-1185">Reference proteome</keyword>
<proteinExistence type="predicted"/>
<evidence type="ECO:0000313" key="1">
    <source>
        <dbReference type="EnsemblPlants" id="AVESA.00010b.r2.2AG0245000.1.CDS"/>
    </source>
</evidence>
<name>A0ACD5UFZ8_AVESA</name>
<evidence type="ECO:0000313" key="2">
    <source>
        <dbReference type="Proteomes" id="UP001732700"/>
    </source>
</evidence>